<dbReference type="InterPro" id="IPR036322">
    <property type="entry name" value="WD40_repeat_dom_sf"/>
</dbReference>
<dbReference type="Gene3D" id="2.130.10.10">
    <property type="entry name" value="YVTN repeat-like/Quinoprotein amine dehydrogenase"/>
    <property type="match status" value="2"/>
</dbReference>
<evidence type="ECO:0000256" key="5">
    <source>
        <dbReference type="SAM" id="MobiDB-lite"/>
    </source>
</evidence>
<dbReference type="PROSITE" id="PS50294">
    <property type="entry name" value="WD_REPEATS_REGION"/>
    <property type="match status" value="1"/>
</dbReference>
<dbReference type="Proteomes" id="UP001437256">
    <property type="component" value="Unassembled WGS sequence"/>
</dbReference>
<evidence type="ECO:0000256" key="1">
    <source>
        <dbReference type="ARBA" id="ARBA00022574"/>
    </source>
</evidence>
<evidence type="ECO:0008006" key="9">
    <source>
        <dbReference type="Google" id="ProtNLM"/>
    </source>
</evidence>
<gene>
    <name evidence="7" type="ORF">AAF712_013616</name>
</gene>
<proteinExistence type="inferred from homology"/>
<keyword evidence="6" id="KW-0812">Transmembrane</keyword>
<sequence length="813" mass="87528">MASATGKDEDDVIQPPQKPPSPPPHTTFATRGIHPPTFSAFKPRDYRLTNPQGMNHIAWNCDGKKLAAVGVDKAARVWNPDKSMEQRSAQVFSGGHSDEVAYISWNPTHPELFCTTSQKDRRIVFWDARQSRYTQQIALRAAPNYSTYSPDGRTIMVCSTTNHTTFLSFGKEPEESKEQWKLMDQDPTAASIGIFNHVGDGLVLAHYGEHSIRILDYPSMVIRENFPAHVSGCTSLALDPRGRYLATGGNDSIVNLFDVNDWISAKTITSCDHAITAISFSYDGEYTAIASAGPYIDIVSEHTVALYHLGYKPHTVVSSVLRRPVRLYTGFQLWVPLQQYKRYFNSNNSDDSDVVAVDNLDADYVDHTDYFDNKYDPHDLNNLHNLRVLHNAYLNLTNIHDWLRYIYNLHNFDFVFSFPDDYYASTVFNIPGSATGTSTRNVPSQTGVGSSGGDKSFFDKTGAVAGTFAGVGVVALAIIALVIMIMIRRRRARKWDDEVTAAAAEAANSRMPVFLDDTDHDNNNNRYGPNDAPSSYTGGSAAYGQTGYNNAGNHSDVSSHGTYGQPAMTHEGNYPEMSGPAPGGIFDHNAAYAPAAVGAAGAAGIGVARARSRGAETMGSAGTRNTGPSSRNEYGAGMDPNAGYAAGLGEGGSPYPAFLSPGHGHDVYNNAASQGYAQEHGYPPSSGSPPLPESRTTHANAMASVAAAAAAGTTSPSSGESPAALRAEATHKAALPITPMNRTHHITSLATLALALPTDPMQPPGVRMPAADLALRTLLAVSANKRVYRTPSHPGSRVTMRVTGRRMSLGGGY</sequence>
<dbReference type="PANTHER" id="PTHR22839">
    <property type="entry name" value="THO COMPLEX SUBUNIT 3 THO3"/>
    <property type="match status" value="1"/>
</dbReference>
<dbReference type="InterPro" id="IPR001680">
    <property type="entry name" value="WD40_rpt"/>
</dbReference>
<feature type="repeat" description="WD" evidence="4">
    <location>
        <begin position="93"/>
        <end position="136"/>
    </location>
</feature>
<protein>
    <recommendedName>
        <fullName evidence="9">WD40 repeat-like protein</fullName>
    </recommendedName>
</protein>
<dbReference type="SUPFAM" id="SSF50978">
    <property type="entry name" value="WD40 repeat-like"/>
    <property type="match status" value="1"/>
</dbReference>
<dbReference type="Pfam" id="PF00400">
    <property type="entry name" value="WD40"/>
    <property type="match status" value="3"/>
</dbReference>
<organism evidence="7 8">
    <name type="scientific">Marasmius tenuissimus</name>
    <dbReference type="NCBI Taxonomy" id="585030"/>
    <lineage>
        <taxon>Eukaryota</taxon>
        <taxon>Fungi</taxon>
        <taxon>Dikarya</taxon>
        <taxon>Basidiomycota</taxon>
        <taxon>Agaricomycotina</taxon>
        <taxon>Agaricomycetes</taxon>
        <taxon>Agaricomycetidae</taxon>
        <taxon>Agaricales</taxon>
        <taxon>Marasmiineae</taxon>
        <taxon>Marasmiaceae</taxon>
        <taxon>Marasmius</taxon>
    </lineage>
</organism>
<dbReference type="EMBL" id="JBBXMP010000214">
    <property type="protein sequence ID" value="KAL0059651.1"/>
    <property type="molecule type" value="Genomic_DNA"/>
</dbReference>
<dbReference type="InterPro" id="IPR019775">
    <property type="entry name" value="WD40_repeat_CS"/>
</dbReference>
<feature type="region of interest" description="Disordered" evidence="5">
    <location>
        <begin position="1"/>
        <end position="33"/>
    </location>
</feature>
<evidence type="ECO:0000256" key="6">
    <source>
        <dbReference type="SAM" id="Phobius"/>
    </source>
</evidence>
<feature type="compositionally biased region" description="Pro residues" evidence="5">
    <location>
        <begin position="16"/>
        <end position="25"/>
    </location>
</feature>
<feature type="compositionally biased region" description="Polar residues" evidence="5">
    <location>
        <begin position="620"/>
        <end position="632"/>
    </location>
</feature>
<keyword evidence="8" id="KW-1185">Reference proteome</keyword>
<name>A0ABR2ZDI0_9AGAR</name>
<evidence type="ECO:0000313" key="7">
    <source>
        <dbReference type="EMBL" id="KAL0059651.1"/>
    </source>
</evidence>
<evidence type="ECO:0000256" key="2">
    <source>
        <dbReference type="ARBA" id="ARBA00022737"/>
    </source>
</evidence>
<feature type="region of interest" description="Disordered" evidence="5">
    <location>
        <begin position="676"/>
        <end position="726"/>
    </location>
</feature>
<keyword evidence="2" id="KW-0677">Repeat</keyword>
<dbReference type="InterPro" id="IPR040132">
    <property type="entry name" value="Tex1/THOC3"/>
</dbReference>
<evidence type="ECO:0000313" key="8">
    <source>
        <dbReference type="Proteomes" id="UP001437256"/>
    </source>
</evidence>
<evidence type="ECO:0000256" key="4">
    <source>
        <dbReference type="PROSITE-ProRule" id="PRU00221"/>
    </source>
</evidence>
<dbReference type="SMART" id="SM00320">
    <property type="entry name" value="WD40"/>
    <property type="match status" value="4"/>
</dbReference>
<evidence type="ECO:0000256" key="3">
    <source>
        <dbReference type="ARBA" id="ARBA00046343"/>
    </source>
</evidence>
<feature type="transmembrane region" description="Helical" evidence="6">
    <location>
        <begin position="463"/>
        <end position="487"/>
    </location>
</feature>
<dbReference type="PROSITE" id="PS50082">
    <property type="entry name" value="WD_REPEATS_2"/>
    <property type="match status" value="2"/>
</dbReference>
<feature type="compositionally biased region" description="Low complexity" evidence="5">
    <location>
        <begin position="699"/>
        <end position="724"/>
    </location>
</feature>
<keyword evidence="6" id="KW-0472">Membrane</keyword>
<dbReference type="PROSITE" id="PS00678">
    <property type="entry name" value="WD_REPEATS_1"/>
    <property type="match status" value="1"/>
</dbReference>
<comment type="caution">
    <text evidence="7">The sequence shown here is derived from an EMBL/GenBank/DDBJ whole genome shotgun (WGS) entry which is preliminary data.</text>
</comment>
<feature type="repeat" description="WD" evidence="4">
    <location>
        <begin position="226"/>
        <end position="260"/>
    </location>
</feature>
<feature type="region of interest" description="Disordered" evidence="5">
    <location>
        <begin position="615"/>
        <end position="638"/>
    </location>
</feature>
<keyword evidence="1 4" id="KW-0853">WD repeat</keyword>
<dbReference type="PANTHER" id="PTHR22839:SF0">
    <property type="entry name" value="THO COMPLEX SUBUNIT 3"/>
    <property type="match status" value="1"/>
</dbReference>
<comment type="similarity">
    <text evidence="3">Belongs to the THOC3 family.</text>
</comment>
<keyword evidence="6" id="KW-1133">Transmembrane helix</keyword>
<accession>A0ABR2ZDI0</accession>
<reference evidence="7 8" key="1">
    <citation type="submission" date="2024-05" db="EMBL/GenBank/DDBJ databases">
        <title>A draft genome resource for the thread blight pathogen Marasmius tenuissimus strain MS-2.</title>
        <authorList>
            <person name="Yulfo-Soto G.E."/>
            <person name="Baruah I.K."/>
            <person name="Amoako-Attah I."/>
            <person name="Bukari Y."/>
            <person name="Meinhardt L.W."/>
            <person name="Bailey B.A."/>
            <person name="Cohen S.P."/>
        </authorList>
    </citation>
    <scope>NUCLEOTIDE SEQUENCE [LARGE SCALE GENOMIC DNA]</scope>
    <source>
        <strain evidence="7 8">MS-2</strain>
    </source>
</reference>
<dbReference type="InterPro" id="IPR015943">
    <property type="entry name" value="WD40/YVTN_repeat-like_dom_sf"/>
</dbReference>